<gene>
    <name evidence="1" type="ORF">QEZ41_11455</name>
</gene>
<keyword evidence="2" id="KW-1185">Reference proteome</keyword>
<accession>A0ABT7SRR2</accession>
<sequence>MRSSNQDEPDATKIYSSTITTSKSSANVGYYIPAELLALEVTTPGGGGDNVRYYPYRDIESGYKQALDNVFTGVVKLPSPPDLSRAKQQGLDYIIQPQIVTSSGSTGFFTWPPTNFTVDLTSNVRDSSGKIVANPRVVGVGTANSERLFDHGFAGRRAMEDALLKTQTALSELNFVPHEIPTPINQAETSTEKRLSTLLDLKDKGLLTKDEYEKKRQEILKSL</sequence>
<evidence type="ECO:0008006" key="3">
    <source>
        <dbReference type="Google" id="ProtNLM"/>
    </source>
</evidence>
<evidence type="ECO:0000313" key="2">
    <source>
        <dbReference type="Proteomes" id="UP001241056"/>
    </source>
</evidence>
<name>A0ABT7SRR2_9GAMM</name>
<protein>
    <recommendedName>
        <fullName evidence="3">SHOCT domain-containing protein</fullName>
    </recommendedName>
</protein>
<evidence type="ECO:0000313" key="1">
    <source>
        <dbReference type="EMBL" id="MDM7858879.1"/>
    </source>
</evidence>
<reference evidence="1 2" key="1">
    <citation type="submission" date="2023-06" db="EMBL/GenBank/DDBJ databases">
        <title>Thiopseudomonas sp. CY1220 draft genome sequence.</title>
        <authorList>
            <person name="Zhao G."/>
            <person name="An M."/>
        </authorList>
    </citation>
    <scope>NUCLEOTIDE SEQUENCE [LARGE SCALE GENOMIC DNA]</scope>
    <source>
        <strain evidence="1 2">CY1220</strain>
    </source>
</reference>
<organism evidence="1 2">
    <name type="scientific">Thiopseudomonas acetoxidans</name>
    <dbReference type="NCBI Taxonomy" id="3041622"/>
    <lineage>
        <taxon>Bacteria</taxon>
        <taxon>Pseudomonadati</taxon>
        <taxon>Pseudomonadota</taxon>
        <taxon>Gammaproteobacteria</taxon>
        <taxon>Pseudomonadales</taxon>
        <taxon>Pseudomonadaceae</taxon>
        <taxon>Thiopseudomonas</taxon>
    </lineage>
</organism>
<dbReference type="EMBL" id="JAUCDY010000018">
    <property type="protein sequence ID" value="MDM7858879.1"/>
    <property type="molecule type" value="Genomic_DNA"/>
</dbReference>
<comment type="caution">
    <text evidence="1">The sequence shown here is derived from an EMBL/GenBank/DDBJ whole genome shotgun (WGS) entry which is preliminary data.</text>
</comment>
<dbReference type="RefSeq" id="WP_289411729.1">
    <property type="nucleotide sequence ID" value="NZ_JAUCDY010000018.1"/>
</dbReference>
<dbReference type="Proteomes" id="UP001241056">
    <property type="component" value="Unassembled WGS sequence"/>
</dbReference>
<proteinExistence type="predicted"/>